<evidence type="ECO:0000313" key="2">
    <source>
        <dbReference type="EMBL" id="JAW08833.1"/>
    </source>
</evidence>
<dbReference type="EMBL" id="GFTR01007593">
    <property type="protein sequence ID" value="JAW08833.1"/>
    <property type="molecule type" value="Transcribed_RNA"/>
</dbReference>
<keyword evidence="1" id="KW-0732">Signal</keyword>
<dbReference type="Pfam" id="PF16061">
    <property type="entry name" value="DUF4803"/>
    <property type="match status" value="1"/>
</dbReference>
<dbReference type="PANTHER" id="PTHR47890:SF1">
    <property type="entry name" value="LD24308P"/>
    <property type="match status" value="1"/>
</dbReference>
<name>A0A224XL13_9HEMI</name>
<protein>
    <submittedName>
        <fullName evidence="2">Putative conserved secreted protein</fullName>
    </submittedName>
</protein>
<dbReference type="PANTHER" id="PTHR47890">
    <property type="entry name" value="LD24308P"/>
    <property type="match status" value="1"/>
</dbReference>
<dbReference type="InterPro" id="IPR032062">
    <property type="entry name" value="DUF4803"/>
</dbReference>
<feature type="signal peptide" evidence="1">
    <location>
        <begin position="1"/>
        <end position="16"/>
    </location>
</feature>
<organism evidence="2">
    <name type="scientific">Panstrongylus lignarius</name>
    <dbReference type="NCBI Taxonomy" id="156445"/>
    <lineage>
        <taxon>Eukaryota</taxon>
        <taxon>Metazoa</taxon>
        <taxon>Ecdysozoa</taxon>
        <taxon>Arthropoda</taxon>
        <taxon>Hexapoda</taxon>
        <taxon>Insecta</taxon>
        <taxon>Pterygota</taxon>
        <taxon>Neoptera</taxon>
        <taxon>Paraneoptera</taxon>
        <taxon>Hemiptera</taxon>
        <taxon>Heteroptera</taxon>
        <taxon>Panheteroptera</taxon>
        <taxon>Cimicomorpha</taxon>
        <taxon>Reduviidae</taxon>
        <taxon>Triatominae</taxon>
        <taxon>Panstrongylus</taxon>
    </lineage>
</organism>
<reference evidence="2" key="1">
    <citation type="journal article" date="2018" name="PLoS Negl. Trop. Dis.">
        <title>An insight into the salivary gland and fat body transcriptome of Panstrongylus lignarius (Hemiptera: Heteroptera), the main vector of Chagas disease in Peru.</title>
        <authorList>
            <person name="Nevoa J.C."/>
            <person name="Mendes M.T."/>
            <person name="da Silva M.V."/>
            <person name="Soares S.C."/>
            <person name="Oliveira C.J.F."/>
            <person name="Ribeiro J.M.C."/>
        </authorList>
    </citation>
    <scope>NUCLEOTIDE SEQUENCE</scope>
</reference>
<feature type="chain" id="PRO_5011968276" evidence="1">
    <location>
        <begin position="17"/>
        <end position="642"/>
    </location>
</feature>
<proteinExistence type="predicted"/>
<accession>A0A224XL13</accession>
<evidence type="ECO:0000256" key="1">
    <source>
        <dbReference type="SAM" id="SignalP"/>
    </source>
</evidence>
<sequence length="642" mass="74358">MKVPILLLLLFGITFGEKKATQNLCAIDVLRNNILEKITKLWDETGHAEWQYLAQKKNGLDGELVIEFKVLCDQLDNFTIPILPETILNSIWSWPVLEEETNNINRLYSTFRKLQARPDPEVFAKSWEDLAYDIIRDNSKKKSAFKSLEIIHDLVYVNGETEKSIFNSAEQSSDDQICKLSQSTNQLMFNMYTVLQMTQLKAYTMIQFSWMLLRVYNKGNFSLESNLMRQTYLERLQQQALIVRSTMVHSKNDLWKCDPKTHIEGQTYTEITRFLQGFIVNEVDMNSDNTCRENCGYYQYSRQHTCFQNLFCSKQAACRGNIVKCTFVDSDMWICLAPRWGKRRYDWIEYENGRILGDKKSCSRGVTKVDSWWRWLFWHCSYCFCYCDDSSDPLTNRYFNLREVTSDVENNKVVTGIRFIKASGVIHIQIQEGELLKYGEINATSILWRPIDEYNIDTKKAGTDYHMLTWEHRAVDLDDLILPKDHLLTGIKFRKIGGHLNLEIRGSEFDITTGKLKHSGDKSIWVSNDNTDASYYKPRTKVELYKPDIPTKRIIGENVPDSSNDQYIEFTSTDVNADAGQTAVPFIDTQLVAPQPPIALTGAGIYHRGTTYSGGFIAPKVFTYDYSEQIMNFYPEINEADN</sequence>
<dbReference type="AlphaFoldDB" id="A0A224XL13"/>